<dbReference type="PANTHER" id="PTHR42852">
    <property type="entry name" value="THIOL:DISULFIDE INTERCHANGE PROTEIN DSBE"/>
    <property type="match status" value="1"/>
</dbReference>
<evidence type="ECO:0000259" key="2">
    <source>
        <dbReference type="PROSITE" id="PS51352"/>
    </source>
</evidence>
<feature type="domain" description="Thioredoxin" evidence="2">
    <location>
        <begin position="29"/>
        <end position="166"/>
    </location>
</feature>
<dbReference type="OrthoDB" id="9796554at2"/>
<evidence type="ECO:0000256" key="1">
    <source>
        <dbReference type="SAM" id="Phobius"/>
    </source>
</evidence>
<dbReference type="EC" id="1.-.-.-" evidence="3"/>
<dbReference type="InterPro" id="IPR000866">
    <property type="entry name" value="AhpC/TSA"/>
</dbReference>
<dbReference type="RefSeq" id="WP_053909052.1">
    <property type="nucleotide sequence ID" value="NZ_CAWMUS010000026.1"/>
</dbReference>
<dbReference type="GO" id="GO:0016491">
    <property type="term" value="F:oxidoreductase activity"/>
    <property type="evidence" value="ECO:0007669"/>
    <property type="project" value="UniProtKB-KW"/>
</dbReference>
<accession>A0A0N1KHE9</accession>
<dbReference type="Gene3D" id="3.40.30.10">
    <property type="entry name" value="Glutaredoxin"/>
    <property type="match status" value="1"/>
</dbReference>
<evidence type="ECO:0000313" key="4">
    <source>
        <dbReference type="Proteomes" id="UP000053226"/>
    </source>
</evidence>
<evidence type="ECO:0000313" key="3">
    <source>
        <dbReference type="EMBL" id="KPD02157.1"/>
    </source>
</evidence>
<keyword evidence="1" id="KW-1133">Transmembrane helix</keyword>
<keyword evidence="4" id="KW-1185">Reference proteome</keyword>
<dbReference type="AlphaFoldDB" id="A0A0N1KHE9"/>
<dbReference type="InterPro" id="IPR050553">
    <property type="entry name" value="Thioredoxin_ResA/DsbE_sf"/>
</dbReference>
<dbReference type="Proteomes" id="UP000053226">
    <property type="component" value="Unassembled WGS sequence"/>
</dbReference>
<dbReference type="EMBL" id="LGAA01000026">
    <property type="protein sequence ID" value="KPD02157.1"/>
    <property type="molecule type" value="Genomic_DNA"/>
</dbReference>
<dbReference type="SUPFAM" id="SSF52833">
    <property type="entry name" value="Thioredoxin-like"/>
    <property type="match status" value="1"/>
</dbReference>
<feature type="transmembrane region" description="Helical" evidence="1">
    <location>
        <begin position="7"/>
        <end position="28"/>
    </location>
</feature>
<protein>
    <submittedName>
        <fullName evidence="3">ScsD family copper-sensitivity suppressor</fullName>
        <ecNumber evidence="3">1.-.-.-</ecNumber>
    </submittedName>
</protein>
<dbReference type="InterPro" id="IPR036249">
    <property type="entry name" value="Thioredoxin-like_sf"/>
</dbReference>
<dbReference type="GO" id="GO:0016209">
    <property type="term" value="F:antioxidant activity"/>
    <property type="evidence" value="ECO:0007669"/>
    <property type="project" value="InterPro"/>
</dbReference>
<keyword evidence="3" id="KW-0560">Oxidoreductase</keyword>
<proteinExistence type="predicted"/>
<sequence length="166" mass="18194">MTRLRKWLKEIIVLVVIIFIATTAMDWWRKPAHLAPQLLAPMTLANGESVSLAQLSRDKPILVYFWATWCGVCKMTSPMVAELAAAGVPVISVALRSGDSQRLLQGMHKKGLNFPVINDIDGQISALAAVSATPSFMIIDHGEMVSFTSGWTSYWGLKARLLLAAL</sequence>
<keyword evidence="1" id="KW-0812">Transmembrane</keyword>
<keyword evidence="1" id="KW-0472">Membrane</keyword>
<dbReference type="PROSITE" id="PS51352">
    <property type="entry name" value="THIOREDOXIN_2"/>
    <property type="match status" value="1"/>
</dbReference>
<comment type="caution">
    <text evidence="3">The sequence shown here is derived from an EMBL/GenBank/DDBJ whole genome shotgun (WGS) entry which is preliminary data.</text>
</comment>
<dbReference type="Pfam" id="PF00578">
    <property type="entry name" value="AhpC-TSA"/>
    <property type="match status" value="1"/>
</dbReference>
<name>A0A0N1KHE9_9GAMM</name>
<dbReference type="InterPro" id="IPR013766">
    <property type="entry name" value="Thioredoxin_domain"/>
</dbReference>
<reference evidence="3 4" key="1">
    <citation type="submission" date="2015-07" db="EMBL/GenBank/DDBJ databases">
        <title>ATOL: Assembling a taxonomically balanced genome-scale reconstruction of the evolutionary history of the Enterobacteriaceae.</title>
        <authorList>
            <person name="Plunkett G.III."/>
            <person name="Neeno-Eckwall E.C."/>
            <person name="Glasner J.D."/>
            <person name="Perna N.T."/>
        </authorList>
    </citation>
    <scope>NUCLEOTIDE SEQUENCE [LARGE SCALE GENOMIC DNA]</scope>
    <source>
        <strain evidence="3 4">ATCC 35017</strain>
    </source>
</reference>
<dbReference type="CDD" id="cd03011">
    <property type="entry name" value="TlpA_like_ScsD_MtbDsbE"/>
    <property type="match status" value="1"/>
</dbReference>
<gene>
    <name evidence="3" type="ORF">M992_2709</name>
</gene>
<dbReference type="PANTHER" id="PTHR42852:SF17">
    <property type="entry name" value="THIOREDOXIN-LIKE PROTEIN HI_1115"/>
    <property type="match status" value="1"/>
</dbReference>
<organism evidence="3 4">
    <name type="scientific">Moellerella wisconsensis ATCC 35017</name>
    <dbReference type="NCBI Taxonomy" id="1354267"/>
    <lineage>
        <taxon>Bacteria</taxon>
        <taxon>Pseudomonadati</taxon>
        <taxon>Pseudomonadota</taxon>
        <taxon>Gammaproteobacteria</taxon>
        <taxon>Enterobacterales</taxon>
        <taxon>Morganellaceae</taxon>
        <taxon>Moellerella</taxon>
    </lineage>
</organism>